<dbReference type="RefSeq" id="WP_218855357.1">
    <property type="nucleotide sequence ID" value="NZ_JACCAA010000001.1"/>
</dbReference>
<keyword evidence="3" id="KW-1185">Reference proteome</keyword>
<dbReference type="EMBL" id="JACCAA010000001">
    <property type="protein sequence ID" value="NYG57102.1"/>
    <property type="molecule type" value="Genomic_DNA"/>
</dbReference>
<protein>
    <recommendedName>
        <fullName evidence="4">Stress response protein</fullName>
    </recommendedName>
</protein>
<gene>
    <name evidence="2" type="ORF">BJ980_000025</name>
</gene>
<dbReference type="Proteomes" id="UP000540656">
    <property type="component" value="Unassembled WGS sequence"/>
</dbReference>
<evidence type="ECO:0008006" key="4">
    <source>
        <dbReference type="Google" id="ProtNLM"/>
    </source>
</evidence>
<name>A0A7Y9UNF1_9ACTN</name>
<evidence type="ECO:0000313" key="3">
    <source>
        <dbReference type="Proteomes" id="UP000540656"/>
    </source>
</evidence>
<evidence type="ECO:0000313" key="2">
    <source>
        <dbReference type="EMBL" id="NYG57102.1"/>
    </source>
</evidence>
<feature type="region of interest" description="Disordered" evidence="1">
    <location>
        <begin position="422"/>
        <end position="504"/>
    </location>
</feature>
<comment type="caution">
    <text evidence="2">The sequence shown here is derived from an EMBL/GenBank/DDBJ whole genome shotgun (WGS) entry which is preliminary data.</text>
</comment>
<accession>A0A7Y9UNF1</accession>
<organism evidence="2 3">
    <name type="scientific">Nocardioides daedukensis</name>
    <dbReference type="NCBI Taxonomy" id="634462"/>
    <lineage>
        <taxon>Bacteria</taxon>
        <taxon>Bacillati</taxon>
        <taxon>Actinomycetota</taxon>
        <taxon>Actinomycetes</taxon>
        <taxon>Propionibacteriales</taxon>
        <taxon>Nocardioidaceae</taxon>
        <taxon>Nocardioides</taxon>
    </lineage>
</organism>
<dbReference type="AlphaFoldDB" id="A0A7Y9UNF1"/>
<evidence type="ECO:0000256" key="1">
    <source>
        <dbReference type="SAM" id="MobiDB-lite"/>
    </source>
</evidence>
<sequence>MAEEVWHEARLIPTSGINGAEEQERRATSALLAVLSAVREFGRGFVKPFGGPSGTIECFIEVPFMLGERRLYPDGLIRVSRGARTWTALVEVKTGPNQLAAEQLENYLDIAREHGYDAVITISNEIPAVAGQHPTKVDKRKLKKVSLHHISWSQVLAEAVMQKEFRGVADPDQAWILGELIRYLEHRKSGALEFDDMGEAWVGIRDQVAAGTLRASDKGIAEVVARFDALLRFASLQLGRQLGTEVVPVLSRKEAADPVVRAQALAQTLCDSGELSGAIRIPGTVGQLVVTADLRAGRVVCHVDVDAPKEGRATTRVNWLLRQLKSAPDTTRVEAFVAHARGSQAAELLSTVRENPAALVLDPAKEIRSFRLAVTATLGTKRGRGRGSFIDSVLSAVDGFYGEVLGALRAWAAAPPKLRPVHVEPPELDDSVPAALSSTDYSSQDGTEERHVDPGQSSHRSGLEKAAASEPQVASAFHGDALAVSTTQSGGAEVETVTPVGPAQ</sequence>
<proteinExistence type="predicted"/>
<reference evidence="2 3" key="1">
    <citation type="submission" date="2020-07" db="EMBL/GenBank/DDBJ databases">
        <title>Sequencing the genomes of 1000 actinobacteria strains.</title>
        <authorList>
            <person name="Klenk H.-P."/>
        </authorList>
    </citation>
    <scope>NUCLEOTIDE SEQUENCE [LARGE SCALE GENOMIC DNA]</scope>
    <source>
        <strain evidence="2 3">DSM 23819</strain>
    </source>
</reference>
<feature type="compositionally biased region" description="Polar residues" evidence="1">
    <location>
        <begin position="436"/>
        <end position="445"/>
    </location>
</feature>